<keyword evidence="1" id="KW-0560">Oxidoreductase</keyword>
<name>A0A9N8S2A8_9BURK</name>
<dbReference type="InterPro" id="IPR028939">
    <property type="entry name" value="P5C_Rdtase_cat_N"/>
</dbReference>
<protein>
    <recommendedName>
        <fullName evidence="2">Pyrroline-5-carboxylate reductase catalytic N-terminal domain-containing protein</fullName>
    </recommendedName>
</protein>
<dbReference type="SUPFAM" id="SSF51735">
    <property type="entry name" value="NAD(P)-binding Rossmann-fold domains"/>
    <property type="match status" value="1"/>
</dbReference>
<evidence type="ECO:0000313" key="3">
    <source>
        <dbReference type="EMBL" id="CAG4923254.1"/>
    </source>
</evidence>
<dbReference type="AlphaFoldDB" id="A0A9N8S2A8"/>
<comment type="caution">
    <text evidence="3">The sequence shown here is derived from an EMBL/GenBank/DDBJ whole genome shotgun (WGS) entry which is preliminary data.</text>
</comment>
<reference evidence="3" key="1">
    <citation type="submission" date="2021-04" db="EMBL/GenBank/DDBJ databases">
        <authorList>
            <person name="Vanwijnsberghe S."/>
        </authorList>
    </citation>
    <scope>NUCLEOTIDE SEQUENCE</scope>
    <source>
        <strain evidence="3">LMG 31841</strain>
    </source>
</reference>
<dbReference type="EMBL" id="CAJQZC010000014">
    <property type="protein sequence ID" value="CAG4923254.1"/>
    <property type="molecule type" value="Genomic_DNA"/>
</dbReference>
<dbReference type="PANTHER" id="PTHR14239">
    <property type="entry name" value="DUDULIN-RELATED"/>
    <property type="match status" value="1"/>
</dbReference>
<dbReference type="InterPro" id="IPR036291">
    <property type="entry name" value="NAD(P)-bd_dom_sf"/>
</dbReference>
<organism evidence="3 4">
    <name type="scientific">Paraburkholderia saeva</name>
    <dbReference type="NCBI Taxonomy" id="2777537"/>
    <lineage>
        <taxon>Bacteria</taxon>
        <taxon>Pseudomonadati</taxon>
        <taxon>Pseudomonadota</taxon>
        <taxon>Betaproteobacteria</taxon>
        <taxon>Burkholderiales</taxon>
        <taxon>Burkholderiaceae</taxon>
        <taxon>Paraburkholderia</taxon>
    </lineage>
</organism>
<dbReference type="InterPro" id="IPR051267">
    <property type="entry name" value="STEAP_metalloreductase"/>
</dbReference>
<sequence length="205" mass="21193">MDELKISILGTGDMGGAIATAIGRRTRHALKVRGAQPGSASALKLMDELGVMEASKQDFLASDIVFVVVPAAAIERAAPTLSGYQGIVVAVSVSDSVGRDGLPSSAERIATALPEASVVSAFTSIWSNVIREPGKSGKTSVFVSSDDDKAKEVVSRLATELGFEPVNGGPLSTALYAEVMGMFAVRLATDSGYGRTISFHAFNAG</sequence>
<feature type="domain" description="Pyrroline-5-carboxylate reductase catalytic N-terminal" evidence="2">
    <location>
        <begin position="5"/>
        <end position="88"/>
    </location>
</feature>
<proteinExistence type="predicted"/>
<gene>
    <name evidence="3" type="ORF">LMG31841_05266</name>
</gene>
<evidence type="ECO:0000259" key="2">
    <source>
        <dbReference type="Pfam" id="PF03807"/>
    </source>
</evidence>
<dbReference type="GO" id="GO:0016491">
    <property type="term" value="F:oxidoreductase activity"/>
    <property type="evidence" value="ECO:0007669"/>
    <property type="project" value="UniProtKB-KW"/>
</dbReference>
<accession>A0A9N8S2A8</accession>
<evidence type="ECO:0000313" key="4">
    <source>
        <dbReference type="Proteomes" id="UP000789704"/>
    </source>
</evidence>
<dbReference type="Pfam" id="PF03807">
    <property type="entry name" value="F420_oxidored"/>
    <property type="match status" value="1"/>
</dbReference>
<dbReference type="Gene3D" id="3.40.50.720">
    <property type="entry name" value="NAD(P)-binding Rossmann-like Domain"/>
    <property type="match status" value="1"/>
</dbReference>
<dbReference type="RefSeq" id="WP_228883243.1">
    <property type="nucleotide sequence ID" value="NZ_CAJQYX010000033.1"/>
</dbReference>
<keyword evidence="4" id="KW-1185">Reference proteome</keyword>
<evidence type="ECO:0000256" key="1">
    <source>
        <dbReference type="ARBA" id="ARBA00023002"/>
    </source>
</evidence>
<dbReference type="Proteomes" id="UP000789704">
    <property type="component" value="Unassembled WGS sequence"/>
</dbReference>